<proteinExistence type="predicted"/>
<evidence type="ECO:0000313" key="2">
    <source>
        <dbReference type="EMBL" id="CAI5719319.1"/>
    </source>
</evidence>
<reference evidence="2" key="1">
    <citation type="submission" date="2022-12" db="EMBL/GenBank/DDBJ databases">
        <authorList>
            <person name="Webb A."/>
        </authorList>
    </citation>
    <scope>NUCLEOTIDE SEQUENCE</scope>
    <source>
        <strain evidence="2">Hp1</strain>
    </source>
</reference>
<feature type="region of interest" description="Disordered" evidence="1">
    <location>
        <begin position="1"/>
        <end position="144"/>
    </location>
</feature>
<feature type="region of interest" description="Disordered" evidence="1">
    <location>
        <begin position="581"/>
        <end position="624"/>
    </location>
</feature>
<feature type="compositionally biased region" description="Polar residues" evidence="1">
    <location>
        <begin position="712"/>
        <end position="729"/>
    </location>
</feature>
<feature type="compositionally biased region" description="Low complexity" evidence="1">
    <location>
        <begin position="442"/>
        <end position="454"/>
    </location>
</feature>
<accession>A0AAV0TF37</accession>
<feature type="region of interest" description="Disordered" evidence="1">
    <location>
        <begin position="668"/>
        <end position="737"/>
    </location>
</feature>
<protein>
    <submittedName>
        <fullName evidence="2">Uncharacterized protein</fullName>
    </submittedName>
</protein>
<feature type="compositionally biased region" description="Polar residues" evidence="1">
    <location>
        <begin position="581"/>
        <end position="601"/>
    </location>
</feature>
<feature type="compositionally biased region" description="Polar residues" evidence="1">
    <location>
        <begin position="287"/>
        <end position="305"/>
    </location>
</feature>
<dbReference type="Proteomes" id="UP001162031">
    <property type="component" value="Unassembled WGS sequence"/>
</dbReference>
<dbReference type="EMBL" id="CANTFL010000233">
    <property type="protein sequence ID" value="CAI5719319.1"/>
    <property type="molecule type" value="Genomic_DNA"/>
</dbReference>
<feature type="compositionally biased region" description="Basic residues" evidence="1">
    <location>
        <begin position="11"/>
        <end position="22"/>
    </location>
</feature>
<dbReference type="AlphaFoldDB" id="A0AAV0TF37"/>
<evidence type="ECO:0000256" key="1">
    <source>
        <dbReference type="SAM" id="MobiDB-lite"/>
    </source>
</evidence>
<feature type="compositionally biased region" description="Polar residues" evidence="1">
    <location>
        <begin position="54"/>
        <end position="78"/>
    </location>
</feature>
<feature type="compositionally biased region" description="Low complexity" evidence="1">
    <location>
        <begin position="374"/>
        <end position="396"/>
    </location>
</feature>
<feature type="compositionally biased region" description="Low complexity" evidence="1">
    <location>
        <begin position="408"/>
        <end position="430"/>
    </location>
</feature>
<name>A0AAV0TF37_HYABA</name>
<evidence type="ECO:0000313" key="3">
    <source>
        <dbReference type="Proteomes" id="UP001162031"/>
    </source>
</evidence>
<sequence length="1040" mass="109447">MDGSGGGRGGRSGKGKSRKGKKQAIATGASRAHDKSVRSALQGGKKGGAAGQSAELTDSPTASVSKSLSARQVDSGNMATIVPAEPSTATTNKTKRQRPKKTVGQQQTMITKNKKKKKKGEVTSEGGKQNKKRKRNVSATCKSTGGTLATVLKEGGELAVKNKLRSVSPPLVQKPTGGFGVKHAATKGNKVEATNSTGTIAQVRETSAKPQVQQALKREHTKTDSSLVKPRLLALPSTTAKKVKAKLKVGAARSSGILTPVLEKSLVTVKKHKPEDEAQEVAKARTSKSTATRAGRAHQQSSPQLQPKAKVQQVAVEAKTADSTATRASRAHQQSSPQLQPKAKVQQVAVEAKTADSTATRASRAHQQSSPQLQPKAKVQQVAVEAKAADSTATRASRAHQQSSPQLQPKAKVQQVAVEAKAADSTATRASRSHQQSSPQLQPKAKVQQVAVEAKAADSTAMRASGAQQPLPQIDAAIAARRKCDTTTTASRVEVATTEDSSANTDINSPSTTIGDNVVCPSSESSTSTTDVAMFSTPSPAVLSTGTVCDEHISEEPGPSGATDTLLDTIETSRAMVVNDSSRQLTTTQLVSSPPERSQASVGYKRQLSHGRGLATSVTPLQPPLKRRAVASKLADDIAQATGPDETQPSANQAAAVLDHALNRRGPEAAGTAANTEKPHALAKSGEEDEPESSVSADTPTLRSAVVRLGVTESSNPCRPSASSTQRLTDSMPLRPSERSSVQIQAMSSKDLSPFANESERLLTTKEDVSVTTLSTDGQVGAKSAAASIESNVKATDTGVVMDIPVNLQGARSMEPKTRSRIGNAYSAQAVQPTVSLAPRPRNAWGASFGLVPPARDVSSVSRTLSATPLSSWFLSNGCANFVKQVHFSDDDADDDSCSSSDEVSSTGGLVIINGVDKASFKRRASITKKNAFLGSLLTQSHWRSWYGSVDPHNLLDPPLSHVPEKLRNHEVTVLSAPEETIGNDSSVFATKKGELESLEADIRREKQRGFAFGEQLLMMLRGKTVSGKSLEEEYGPLLQ</sequence>
<feature type="compositionally biased region" description="Basic and acidic residues" evidence="1">
    <location>
        <begin position="273"/>
        <end position="283"/>
    </location>
</feature>
<feature type="compositionally biased region" description="Polar residues" evidence="1">
    <location>
        <begin position="498"/>
        <end position="532"/>
    </location>
</feature>
<comment type="caution">
    <text evidence="2">The sequence shown here is derived from an EMBL/GenBank/DDBJ whole genome shotgun (WGS) entry which is preliminary data.</text>
</comment>
<keyword evidence="3" id="KW-1185">Reference proteome</keyword>
<feature type="region of interest" description="Disordered" evidence="1">
    <location>
        <begin position="270"/>
        <end position="532"/>
    </location>
</feature>
<feature type="compositionally biased region" description="Polar residues" evidence="1">
    <location>
        <begin position="693"/>
        <end position="702"/>
    </location>
</feature>
<feature type="compositionally biased region" description="Gly residues" evidence="1">
    <location>
        <begin position="1"/>
        <end position="10"/>
    </location>
</feature>
<organism evidence="2 3">
    <name type="scientific">Hyaloperonospora brassicae</name>
    <name type="common">Brassica downy mildew</name>
    <name type="synonym">Peronospora brassicae</name>
    <dbReference type="NCBI Taxonomy" id="162125"/>
    <lineage>
        <taxon>Eukaryota</taxon>
        <taxon>Sar</taxon>
        <taxon>Stramenopiles</taxon>
        <taxon>Oomycota</taxon>
        <taxon>Peronosporomycetes</taxon>
        <taxon>Peronosporales</taxon>
        <taxon>Peronosporaceae</taxon>
        <taxon>Hyaloperonospora</taxon>
    </lineage>
</organism>
<gene>
    <name evidence="2" type="ORF">HBR001_LOCUS2171</name>
</gene>